<dbReference type="InterPro" id="IPR050266">
    <property type="entry name" value="AB_hydrolase_sf"/>
</dbReference>
<dbReference type="SUPFAM" id="SSF53474">
    <property type="entry name" value="alpha/beta-Hydrolases"/>
    <property type="match status" value="1"/>
</dbReference>
<dbReference type="Gene3D" id="3.40.50.1820">
    <property type="entry name" value="alpha/beta hydrolase"/>
    <property type="match status" value="1"/>
</dbReference>
<feature type="domain" description="AB hydrolase-1" evidence="1">
    <location>
        <begin position="12"/>
        <end position="243"/>
    </location>
</feature>
<dbReference type="GO" id="GO:0016020">
    <property type="term" value="C:membrane"/>
    <property type="evidence" value="ECO:0007669"/>
    <property type="project" value="TreeGrafter"/>
</dbReference>
<organism evidence="2 3">
    <name type="scientific">Massilia forsythiae</name>
    <dbReference type="NCBI Taxonomy" id="2728020"/>
    <lineage>
        <taxon>Bacteria</taxon>
        <taxon>Pseudomonadati</taxon>
        <taxon>Pseudomonadota</taxon>
        <taxon>Betaproteobacteria</taxon>
        <taxon>Burkholderiales</taxon>
        <taxon>Oxalobacteraceae</taxon>
        <taxon>Telluria group</taxon>
        <taxon>Massilia</taxon>
    </lineage>
</organism>
<dbReference type="PANTHER" id="PTHR43798:SF33">
    <property type="entry name" value="HYDROLASE, PUTATIVE (AFU_ORTHOLOGUE AFUA_2G14860)-RELATED"/>
    <property type="match status" value="1"/>
</dbReference>
<dbReference type="GO" id="GO:0016787">
    <property type="term" value="F:hydrolase activity"/>
    <property type="evidence" value="ECO:0007669"/>
    <property type="project" value="UniProtKB-KW"/>
</dbReference>
<reference evidence="2 3" key="1">
    <citation type="submission" date="2020-04" db="EMBL/GenBank/DDBJ databases">
        <title>Genome sequencing of novel species.</title>
        <authorList>
            <person name="Heo J."/>
            <person name="Kim S.-J."/>
            <person name="Kim J.-S."/>
            <person name="Hong S.-B."/>
            <person name="Kwon S.-W."/>
        </authorList>
    </citation>
    <scope>NUCLEOTIDE SEQUENCE [LARGE SCALE GENOMIC DNA]</scope>
    <source>
        <strain evidence="2 3">GN2-R2</strain>
    </source>
</reference>
<dbReference type="EMBL" id="CP051685">
    <property type="protein sequence ID" value="QJE01688.1"/>
    <property type="molecule type" value="Genomic_DNA"/>
</dbReference>
<dbReference type="KEGG" id="mfy:HH212_18010"/>
<dbReference type="InterPro" id="IPR000073">
    <property type="entry name" value="AB_hydrolase_1"/>
</dbReference>
<evidence type="ECO:0000313" key="2">
    <source>
        <dbReference type="EMBL" id="QJE01688.1"/>
    </source>
</evidence>
<keyword evidence="3" id="KW-1185">Reference proteome</keyword>
<dbReference type="AlphaFoldDB" id="A0A7Z2VYB6"/>
<proteinExistence type="predicted"/>
<sequence>MSGAAPARRTPLLMIHGLLGPIDYFDPARGLPQLDIHTPDMAGYSCRRVDTEGIDLPGQAAALARYLRERIGRPSWLLGHSVGGAVAMMVADLEPDLVRGLVSVEGNFTLRDAFWCARIARLDEAEWALEYGAMEDAPAAWLEKNGIEAGDERLRWAREILANQPYTTVQSMARSVVSATGAPDWLDLVRRVLVRGTPLVLFAGELSAAGWDVPEWVLAAARRVVAQPKTGHMMMLEDPANFCRMLGAIVEGEAGATPPPDMDVLNEARQR</sequence>
<dbReference type="Proteomes" id="UP000502415">
    <property type="component" value="Chromosome"/>
</dbReference>
<protein>
    <submittedName>
        <fullName evidence="2">Alpha/beta hydrolase</fullName>
    </submittedName>
</protein>
<evidence type="ECO:0000259" key="1">
    <source>
        <dbReference type="Pfam" id="PF12697"/>
    </source>
</evidence>
<gene>
    <name evidence="2" type="ORF">HH212_18010</name>
</gene>
<dbReference type="RefSeq" id="WP_170203727.1">
    <property type="nucleotide sequence ID" value="NZ_CP051685.1"/>
</dbReference>
<keyword evidence="2" id="KW-0378">Hydrolase</keyword>
<dbReference type="InterPro" id="IPR029058">
    <property type="entry name" value="AB_hydrolase_fold"/>
</dbReference>
<evidence type="ECO:0000313" key="3">
    <source>
        <dbReference type="Proteomes" id="UP000502415"/>
    </source>
</evidence>
<name>A0A7Z2VYB6_9BURK</name>
<dbReference type="PANTHER" id="PTHR43798">
    <property type="entry name" value="MONOACYLGLYCEROL LIPASE"/>
    <property type="match status" value="1"/>
</dbReference>
<accession>A0A7Z2VYB6</accession>
<dbReference type="Pfam" id="PF12697">
    <property type="entry name" value="Abhydrolase_6"/>
    <property type="match status" value="1"/>
</dbReference>